<evidence type="ECO:0000313" key="1">
    <source>
        <dbReference type="EMBL" id="KAF3964799.1"/>
    </source>
</evidence>
<protein>
    <submittedName>
        <fullName evidence="1">Uncharacterized protein</fullName>
    </submittedName>
</protein>
<reference evidence="1" key="1">
    <citation type="submission" date="2020-03" db="EMBL/GenBank/DDBJ databases">
        <title>Castanea mollissima Vanexum genome sequencing.</title>
        <authorList>
            <person name="Staton M."/>
        </authorList>
    </citation>
    <scope>NUCLEOTIDE SEQUENCE</scope>
    <source>
        <tissue evidence="1">Leaf</tissue>
    </source>
</reference>
<keyword evidence="2" id="KW-1185">Reference proteome</keyword>
<comment type="caution">
    <text evidence="1">The sequence shown here is derived from an EMBL/GenBank/DDBJ whole genome shotgun (WGS) entry which is preliminary data.</text>
</comment>
<evidence type="ECO:0000313" key="2">
    <source>
        <dbReference type="Proteomes" id="UP000737018"/>
    </source>
</evidence>
<proteinExistence type="predicted"/>
<name>A0A8J4VXC5_9ROSI</name>
<dbReference type="AlphaFoldDB" id="A0A8J4VXC5"/>
<dbReference type="Proteomes" id="UP000737018">
    <property type="component" value="Unassembled WGS sequence"/>
</dbReference>
<organism evidence="1 2">
    <name type="scientific">Castanea mollissima</name>
    <name type="common">Chinese chestnut</name>
    <dbReference type="NCBI Taxonomy" id="60419"/>
    <lineage>
        <taxon>Eukaryota</taxon>
        <taxon>Viridiplantae</taxon>
        <taxon>Streptophyta</taxon>
        <taxon>Embryophyta</taxon>
        <taxon>Tracheophyta</taxon>
        <taxon>Spermatophyta</taxon>
        <taxon>Magnoliopsida</taxon>
        <taxon>eudicotyledons</taxon>
        <taxon>Gunneridae</taxon>
        <taxon>Pentapetalae</taxon>
        <taxon>rosids</taxon>
        <taxon>fabids</taxon>
        <taxon>Fagales</taxon>
        <taxon>Fagaceae</taxon>
        <taxon>Castanea</taxon>
    </lineage>
</organism>
<gene>
    <name evidence="1" type="ORF">CMV_010950</name>
</gene>
<accession>A0A8J4VXC5</accession>
<sequence>MVQNLVYAQNWLQAHVPTSFRKSKDEVEALEDEFHELVLNQATTAASSSSCSSKGEKKQSSRFFSFIPGVFWISRGGLGRWFV</sequence>
<dbReference type="EMBL" id="JRKL02001311">
    <property type="protein sequence ID" value="KAF3964799.1"/>
    <property type="molecule type" value="Genomic_DNA"/>
</dbReference>